<dbReference type="Proteomes" id="UP001516023">
    <property type="component" value="Unassembled WGS sequence"/>
</dbReference>
<evidence type="ECO:0000313" key="7">
    <source>
        <dbReference type="Proteomes" id="UP001516023"/>
    </source>
</evidence>
<gene>
    <name evidence="6" type="ORF">HJC23_004078</name>
</gene>
<comment type="caution">
    <text evidence="6">The sequence shown here is derived from an EMBL/GenBank/DDBJ whole genome shotgun (WGS) entry which is preliminary data.</text>
</comment>
<dbReference type="Pfam" id="PF00227">
    <property type="entry name" value="Proteasome"/>
    <property type="match status" value="2"/>
</dbReference>
<organism evidence="6 7">
    <name type="scientific">Cyclotella cryptica</name>
    <dbReference type="NCBI Taxonomy" id="29204"/>
    <lineage>
        <taxon>Eukaryota</taxon>
        <taxon>Sar</taxon>
        <taxon>Stramenopiles</taxon>
        <taxon>Ochrophyta</taxon>
        <taxon>Bacillariophyta</taxon>
        <taxon>Coscinodiscophyceae</taxon>
        <taxon>Thalassiosirophycidae</taxon>
        <taxon>Stephanodiscales</taxon>
        <taxon>Stephanodiscaceae</taxon>
        <taxon>Cyclotella</taxon>
    </lineage>
</organism>
<keyword evidence="1" id="KW-0645">Protease</keyword>
<evidence type="ECO:0008006" key="8">
    <source>
        <dbReference type="Google" id="ProtNLM"/>
    </source>
</evidence>
<reference evidence="6 7" key="1">
    <citation type="journal article" date="2020" name="G3 (Bethesda)">
        <title>Improved Reference Genome for Cyclotella cryptica CCMP332, a Model for Cell Wall Morphogenesis, Salinity Adaptation, and Lipid Production in Diatoms (Bacillariophyta).</title>
        <authorList>
            <person name="Roberts W.R."/>
            <person name="Downey K.M."/>
            <person name="Ruck E.C."/>
            <person name="Traller J.C."/>
            <person name="Alverson A.J."/>
        </authorList>
    </citation>
    <scope>NUCLEOTIDE SEQUENCE [LARGE SCALE GENOMIC DNA]</scope>
    <source>
        <strain evidence="6 7">CCMP332</strain>
    </source>
</reference>
<keyword evidence="5" id="KW-0732">Signal</keyword>
<proteinExistence type="predicted"/>
<sequence length="456" mass="49376">MSKQRASSLIISASLAVALSLPVLAEIHQDLIKFPSSIVAQDVDLALSPKRSNNPSRPSSRESRQILHSYIDRDPIDIDDDYHVHDESSDLLGNVQHGFSSQQHQWQSPLERIAPLHTKPPNPVNSILESVPTTMIHDGPRHTHQIKSPMEHLPNLQNLKLKTRKTGTTIAALIACNSTIVILAADTRATGGTTVADSNCEKLHQLGKNIWCAGAGTSGDVEAIVRNVKFLFWKRGLLNEVGNMGRRSFGSPRINYNEGEEDVPMASLPAILHCLRTQLQKTQGQLGVNLLVGGYDPPSQRATLAAIHPHGSMDVVTYAALGSGGLAATGVLESRYPKIGSGSCSLEEGIRLAVDAVTAGVKNDLGSGSRVDVCIIAKEGVLYRRAVVKEEVLEWMVAQEDLMDVTAEKKMHGNSGVNGFGNVPFAIQSEKVVVSGEVLAEKARRRWMDQIIGTNE</sequence>
<dbReference type="Gene3D" id="3.60.20.10">
    <property type="entry name" value="Glutamine Phosphoribosylpyrophosphate, subunit 1, domain 1"/>
    <property type="match status" value="1"/>
</dbReference>
<evidence type="ECO:0000256" key="3">
    <source>
        <dbReference type="ARBA" id="ARBA00022801"/>
    </source>
</evidence>
<dbReference type="SUPFAM" id="SSF56235">
    <property type="entry name" value="N-terminal nucleophile aminohydrolases (Ntn hydrolases)"/>
    <property type="match status" value="1"/>
</dbReference>
<accession>A0ABD3PJ75</accession>
<dbReference type="GO" id="GO:0004298">
    <property type="term" value="F:threonine-type endopeptidase activity"/>
    <property type="evidence" value="ECO:0007669"/>
    <property type="project" value="UniProtKB-KW"/>
</dbReference>
<dbReference type="PANTHER" id="PTHR32194:SF4">
    <property type="entry name" value="PROTEASOME SUBUNIT BETA TYPE-7"/>
    <property type="match status" value="1"/>
</dbReference>
<name>A0ABD3PJ75_9STRA</name>
<keyword evidence="2" id="KW-0888">Threonine protease</keyword>
<dbReference type="EMBL" id="JABMIG020000164">
    <property type="protein sequence ID" value="KAL3788007.1"/>
    <property type="molecule type" value="Genomic_DNA"/>
</dbReference>
<dbReference type="InterPro" id="IPR001353">
    <property type="entry name" value="Proteasome_sua/b"/>
</dbReference>
<dbReference type="PANTHER" id="PTHR32194">
    <property type="entry name" value="METALLOPROTEASE TLDD"/>
    <property type="match status" value="1"/>
</dbReference>
<dbReference type="InterPro" id="IPR029055">
    <property type="entry name" value="Ntn_hydrolases_N"/>
</dbReference>
<evidence type="ECO:0000256" key="1">
    <source>
        <dbReference type="ARBA" id="ARBA00022670"/>
    </source>
</evidence>
<feature type="signal peptide" evidence="5">
    <location>
        <begin position="1"/>
        <end position="25"/>
    </location>
</feature>
<dbReference type="AlphaFoldDB" id="A0ABD3PJ75"/>
<evidence type="ECO:0000256" key="4">
    <source>
        <dbReference type="ARBA" id="ARBA00023242"/>
    </source>
</evidence>
<keyword evidence="7" id="KW-1185">Reference proteome</keyword>
<dbReference type="GO" id="GO:0006508">
    <property type="term" value="P:proteolysis"/>
    <property type="evidence" value="ECO:0007669"/>
    <property type="project" value="UniProtKB-KW"/>
</dbReference>
<evidence type="ECO:0000256" key="2">
    <source>
        <dbReference type="ARBA" id="ARBA00022698"/>
    </source>
</evidence>
<keyword evidence="4" id="KW-0539">Nucleus</keyword>
<dbReference type="InterPro" id="IPR023333">
    <property type="entry name" value="Proteasome_suB-type"/>
</dbReference>
<keyword evidence="3" id="KW-0378">Hydrolase</keyword>
<feature type="chain" id="PRO_5044798640" description="Proteasome endopeptidase complex" evidence="5">
    <location>
        <begin position="26"/>
        <end position="456"/>
    </location>
</feature>
<evidence type="ECO:0000313" key="6">
    <source>
        <dbReference type="EMBL" id="KAL3788007.1"/>
    </source>
</evidence>
<evidence type="ECO:0000256" key="5">
    <source>
        <dbReference type="SAM" id="SignalP"/>
    </source>
</evidence>
<protein>
    <recommendedName>
        <fullName evidence="8">Proteasome endopeptidase complex</fullName>
    </recommendedName>
</protein>